<proteinExistence type="inferred from homology"/>
<dbReference type="Pfam" id="PF02350">
    <property type="entry name" value="Epimerase_2"/>
    <property type="match status" value="1"/>
</dbReference>
<comment type="similarity">
    <text evidence="1">Belongs to the UDP-N-acetylglucosamine 2-epimerase family.</text>
</comment>
<dbReference type="InterPro" id="IPR029767">
    <property type="entry name" value="WecB-like"/>
</dbReference>
<comment type="caution">
    <text evidence="3">The sequence shown here is derived from an EMBL/GenBank/DDBJ whole genome shotgun (WGS) entry which is preliminary data.</text>
</comment>
<dbReference type="PATRIC" id="fig|82380.11.peg.1964"/>
<evidence type="ECO:0000313" key="4">
    <source>
        <dbReference type="Proteomes" id="UP000033640"/>
    </source>
</evidence>
<dbReference type="GO" id="GO:0016853">
    <property type="term" value="F:isomerase activity"/>
    <property type="evidence" value="ECO:0007669"/>
    <property type="project" value="UniProtKB-KW"/>
</dbReference>
<dbReference type="AlphaFoldDB" id="A0A0F0L9D8"/>
<dbReference type="Proteomes" id="UP000033640">
    <property type="component" value="Unassembled WGS sequence"/>
</dbReference>
<dbReference type="PANTHER" id="PTHR43174">
    <property type="entry name" value="UDP-N-ACETYLGLUCOSAMINE 2-EPIMERASE"/>
    <property type="match status" value="1"/>
</dbReference>
<evidence type="ECO:0000256" key="1">
    <source>
        <dbReference type="RuleBase" id="RU003513"/>
    </source>
</evidence>
<dbReference type="CDD" id="cd03786">
    <property type="entry name" value="GTB_UDP-GlcNAc_2-Epimerase"/>
    <property type="match status" value="1"/>
</dbReference>
<reference evidence="3 4" key="1">
    <citation type="submission" date="2015-02" db="EMBL/GenBank/DDBJ databases">
        <title>Draft genome sequences of ten Microbacterium spp. with emphasis on heavy metal contaminated environments.</title>
        <authorList>
            <person name="Corretto E."/>
        </authorList>
    </citation>
    <scope>NUCLEOTIDE SEQUENCE [LARGE SCALE GENOMIC DNA]</scope>
    <source>
        <strain evidence="3 4">BEL4b</strain>
    </source>
</reference>
<dbReference type="Gene3D" id="3.40.50.2000">
    <property type="entry name" value="Glycogen Phosphorylase B"/>
    <property type="match status" value="2"/>
</dbReference>
<accession>A0A0F0L9D8</accession>
<dbReference type="InterPro" id="IPR003331">
    <property type="entry name" value="UDP_GlcNAc_Epimerase_2_dom"/>
</dbReference>
<organism evidence="3 4">
    <name type="scientific">Microbacterium oxydans</name>
    <dbReference type="NCBI Taxonomy" id="82380"/>
    <lineage>
        <taxon>Bacteria</taxon>
        <taxon>Bacillati</taxon>
        <taxon>Actinomycetota</taxon>
        <taxon>Actinomycetes</taxon>
        <taxon>Micrococcales</taxon>
        <taxon>Microbacteriaceae</taxon>
        <taxon>Microbacterium</taxon>
    </lineage>
</organism>
<dbReference type="OrthoDB" id="9803238at2"/>
<sequence length="376" mass="41961">MADKLKVMTVVGTRPEIIRLSATIKLLDEHTEQVLVHTGQNYDYELNEVFFEDLGLRRPDHFLNADVSSLGAALGSILTKTEEVLRAEQPDAFLVLGDTNSCISAVIAKRMKIPVFHMEAGNRSFDENVPEETNRRLVDHVADYNLVYTEHARRNLLAEGLHPSKILLTGSPMREVLEQNREQIEASDAVERAGLRPGEYFLVSLHREENVDNPARLRSAVDALQALSEEYALPVLVSTHPRTRKRLESLGIAESENIRFHAPFGFHDYCKLQLQSKLVLSDSGTISEESSLLGFPAVTLRDFIERPESVDTGAIITAGIEPARVLAAVRVVLAQKRPPYTPADYQIDDTSQRVVNFVHGTVPSHRRRLGLLSSGE</sequence>
<dbReference type="PANTHER" id="PTHR43174:SF1">
    <property type="entry name" value="UDP-N-ACETYLGLUCOSAMINE 2-EPIMERASE"/>
    <property type="match status" value="1"/>
</dbReference>
<dbReference type="NCBIfam" id="TIGR00236">
    <property type="entry name" value="wecB"/>
    <property type="match status" value="1"/>
</dbReference>
<evidence type="ECO:0000259" key="2">
    <source>
        <dbReference type="Pfam" id="PF02350"/>
    </source>
</evidence>
<name>A0A0F0L9D8_9MICO</name>
<keyword evidence="1 3" id="KW-0413">Isomerase</keyword>
<evidence type="ECO:0000313" key="3">
    <source>
        <dbReference type="EMBL" id="KJL29299.1"/>
    </source>
</evidence>
<dbReference type="EMBL" id="JYIW01000024">
    <property type="protein sequence ID" value="KJL29299.1"/>
    <property type="molecule type" value="Genomic_DNA"/>
</dbReference>
<protein>
    <submittedName>
        <fullName evidence="3">UDP-2,3-diacetamido-2,3-dideoxy-D-glucuronate 2-epimerase</fullName>
        <ecNumber evidence="3">5.1.3.23</ecNumber>
    </submittedName>
</protein>
<gene>
    <name evidence="3" type="primary">wbpI</name>
    <name evidence="3" type="ORF">RS83_01928</name>
</gene>
<feature type="domain" description="UDP-N-acetylglucosamine 2-epimerase" evidence="2">
    <location>
        <begin position="29"/>
        <end position="358"/>
    </location>
</feature>
<dbReference type="EC" id="5.1.3.23" evidence="3"/>
<dbReference type="RefSeq" id="WP_045279272.1">
    <property type="nucleotide sequence ID" value="NZ_JYIW01000024.1"/>
</dbReference>
<dbReference type="SUPFAM" id="SSF53756">
    <property type="entry name" value="UDP-Glycosyltransferase/glycogen phosphorylase"/>
    <property type="match status" value="1"/>
</dbReference>